<organism evidence="14 15">
    <name type="scientific">Marinifilum caeruleilacunae</name>
    <dbReference type="NCBI Taxonomy" id="2499076"/>
    <lineage>
        <taxon>Bacteria</taxon>
        <taxon>Pseudomonadati</taxon>
        <taxon>Bacteroidota</taxon>
        <taxon>Bacteroidia</taxon>
        <taxon>Marinilabiliales</taxon>
        <taxon>Marinifilaceae</taxon>
    </lineage>
</organism>
<dbReference type="Proteomes" id="UP000732105">
    <property type="component" value="Unassembled WGS sequence"/>
</dbReference>
<evidence type="ECO:0000256" key="7">
    <source>
        <dbReference type="ARBA" id="ARBA00023114"/>
    </source>
</evidence>
<dbReference type="PROSITE" id="PS51123">
    <property type="entry name" value="OMPA_2"/>
    <property type="match status" value="1"/>
</dbReference>
<dbReference type="EMBL" id="RZNH01000004">
    <property type="protein sequence ID" value="NOU58942.1"/>
    <property type="molecule type" value="Genomic_DNA"/>
</dbReference>
<dbReference type="InterPro" id="IPR006665">
    <property type="entry name" value="OmpA-like"/>
</dbReference>
<protein>
    <submittedName>
        <fullName evidence="14">OmpA family protein</fullName>
    </submittedName>
</protein>
<evidence type="ECO:0000256" key="4">
    <source>
        <dbReference type="ARBA" id="ARBA00022692"/>
    </source>
</evidence>
<evidence type="ECO:0000256" key="8">
    <source>
        <dbReference type="ARBA" id="ARBA00023136"/>
    </source>
</evidence>
<keyword evidence="8 10" id="KW-0472">Membrane</keyword>
<name>A0ABX1WSI1_9BACT</name>
<evidence type="ECO:0000256" key="2">
    <source>
        <dbReference type="ARBA" id="ARBA00022448"/>
    </source>
</evidence>
<feature type="domain" description="OmpA-like" evidence="13">
    <location>
        <begin position="389"/>
        <end position="505"/>
    </location>
</feature>
<keyword evidence="4" id="KW-0812">Transmembrane</keyword>
<keyword evidence="6" id="KW-0406">Ion transport</keyword>
<dbReference type="Gene3D" id="3.30.1330.60">
    <property type="entry name" value="OmpA-like domain"/>
    <property type="match status" value="1"/>
</dbReference>
<dbReference type="InterPro" id="IPR027385">
    <property type="entry name" value="Beta-barrel_OMP"/>
</dbReference>
<dbReference type="PANTHER" id="PTHR30329">
    <property type="entry name" value="STATOR ELEMENT OF FLAGELLAR MOTOR COMPLEX"/>
    <property type="match status" value="1"/>
</dbReference>
<evidence type="ECO:0000256" key="1">
    <source>
        <dbReference type="ARBA" id="ARBA00004571"/>
    </source>
</evidence>
<dbReference type="Gene3D" id="2.40.160.20">
    <property type="match status" value="1"/>
</dbReference>
<feature type="region of interest" description="Disordered" evidence="11">
    <location>
        <begin position="216"/>
        <end position="244"/>
    </location>
</feature>
<dbReference type="InterPro" id="IPR050330">
    <property type="entry name" value="Bact_OuterMem_StrucFunc"/>
</dbReference>
<evidence type="ECO:0000256" key="9">
    <source>
        <dbReference type="ARBA" id="ARBA00023237"/>
    </source>
</evidence>
<dbReference type="InterPro" id="IPR028974">
    <property type="entry name" value="TSP_type-3_rpt"/>
</dbReference>
<comment type="caution">
    <text evidence="14">The sequence shown here is derived from an EMBL/GenBank/DDBJ whole genome shotgun (WGS) entry which is preliminary data.</text>
</comment>
<accession>A0ABX1WSI1</accession>
<evidence type="ECO:0000256" key="12">
    <source>
        <dbReference type="SAM" id="SignalP"/>
    </source>
</evidence>
<evidence type="ECO:0000256" key="3">
    <source>
        <dbReference type="ARBA" id="ARBA00022452"/>
    </source>
</evidence>
<keyword evidence="15" id="KW-1185">Reference proteome</keyword>
<evidence type="ECO:0000256" key="11">
    <source>
        <dbReference type="SAM" id="MobiDB-lite"/>
    </source>
</evidence>
<keyword evidence="9" id="KW-0998">Cell outer membrane</keyword>
<dbReference type="CDD" id="cd07185">
    <property type="entry name" value="OmpA_C-like"/>
    <property type="match status" value="1"/>
</dbReference>
<proteinExistence type="predicted"/>
<evidence type="ECO:0000313" key="14">
    <source>
        <dbReference type="EMBL" id="NOU58942.1"/>
    </source>
</evidence>
<keyword evidence="5 12" id="KW-0732">Signal</keyword>
<evidence type="ECO:0000256" key="6">
    <source>
        <dbReference type="ARBA" id="ARBA00023065"/>
    </source>
</evidence>
<dbReference type="SUPFAM" id="SSF103647">
    <property type="entry name" value="TSP type-3 repeat"/>
    <property type="match status" value="1"/>
</dbReference>
<dbReference type="Pfam" id="PF02412">
    <property type="entry name" value="TSP_3"/>
    <property type="match status" value="4"/>
</dbReference>
<evidence type="ECO:0000256" key="10">
    <source>
        <dbReference type="PROSITE-ProRule" id="PRU00473"/>
    </source>
</evidence>
<evidence type="ECO:0000256" key="5">
    <source>
        <dbReference type="ARBA" id="ARBA00022729"/>
    </source>
</evidence>
<dbReference type="RefSeq" id="WP_171594220.1">
    <property type="nucleotide sequence ID" value="NZ_RZNH01000004.1"/>
</dbReference>
<feature type="chain" id="PRO_5046639631" evidence="12">
    <location>
        <begin position="25"/>
        <end position="505"/>
    </location>
</feature>
<dbReference type="PRINTS" id="PR01021">
    <property type="entry name" value="OMPADOMAIN"/>
</dbReference>
<dbReference type="InterPro" id="IPR003367">
    <property type="entry name" value="Thrombospondin_3-like_rpt"/>
</dbReference>
<keyword evidence="7" id="KW-0626">Porin</keyword>
<feature type="signal peptide" evidence="12">
    <location>
        <begin position="1"/>
        <end position="24"/>
    </location>
</feature>
<evidence type="ECO:0000313" key="15">
    <source>
        <dbReference type="Proteomes" id="UP000732105"/>
    </source>
</evidence>
<evidence type="ECO:0000259" key="13">
    <source>
        <dbReference type="PROSITE" id="PS51123"/>
    </source>
</evidence>
<gene>
    <name evidence="14" type="ORF">ELS83_03860</name>
</gene>
<dbReference type="SUPFAM" id="SSF103088">
    <property type="entry name" value="OmpA-like"/>
    <property type="match status" value="1"/>
</dbReference>
<dbReference type="PANTHER" id="PTHR30329:SF21">
    <property type="entry name" value="LIPOPROTEIN YIAD-RELATED"/>
    <property type="match status" value="1"/>
</dbReference>
<keyword evidence="2" id="KW-0813">Transport</keyword>
<dbReference type="Pfam" id="PF13505">
    <property type="entry name" value="OMP_b-brl"/>
    <property type="match status" value="1"/>
</dbReference>
<dbReference type="InterPro" id="IPR011250">
    <property type="entry name" value="OMP/PagP_B-barrel"/>
</dbReference>
<comment type="subcellular location">
    <subcellularLocation>
        <location evidence="1">Cell outer membrane</location>
        <topology evidence="1">Multi-pass membrane protein</topology>
    </subcellularLocation>
</comment>
<dbReference type="Gene3D" id="4.10.1080.10">
    <property type="entry name" value="TSP type-3 repeat"/>
    <property type="match status" value="1"/>
</dbReference>
<keyword evidence="3" id="KW-1134">Transmembrane beta strand</keyword>
<dbReference type="InterPro" id="IPR036737">
    <property type="entry name" value="OmpA-like_sf"/>
</dbReference>
<dbReference type="SUPFAM" id="SSF56925">
    <property type="entry name" value="OMPA-like"/>
    <property type="match status" value="1"/>
</dbReference>
<sequence>MKKFYTRTSLLILLAMLTTFHVNAQNADEKWGLGIYANFNSYKGDLGNGFWTIEPRFPVIGAASLSRYLNSSFDAEFKLSVFNSKYKKEFANFDDWLVNTNLNLRYKFNNGYILDEDVRISPFLVGGFGSSFVNAEGTAYGNYFDRDYINLNFYYGAGIKFRIDERWSILLETGIFYPLNDKYDGVKSKKRDTEMYHDKFMQNSIGVVYSFGASSDSDGDGVSDNRDECPNTPSGVQVDKNGCPIDTDGDGVPDYKDECPMLAGSALLNGCPDSDGDGVPDKDDKCPNVKGEVQFAGCPDTDGDGVPDAEDECPDVKGLKSLNGCPDSDGDGVPDKDDQCPNTKPGYKVDANGCAFDDDNDGVVNEEDKCPNVAGPASNYGCPEIKAEVKKELEFAAKNVHFASGRDALTAKSKKILDEVARIMNEHPAYSLKIAGYTDSQGKDEMNLKLSDKRAQATKAYLISKGISSAKIDAKGFGEANPIADNTTAAGRALNRRVEFELNIK</sequence>
<dbReference type="InterPro" id="IPR006664">
    <property type="entry name" value="OMP_bac"/>
</dbReference>
<reference evidence="14 15" key="1">
    <citation type="submission" date="2018-12" db="EMBL/GenBank/DDBJ databases">
        <title>Marinifilum JC070 sp. nov., a marine bacterium isolated from Yongle Blue Hole in the South China Sea.</title>
        <authorList>
            <person name="Fu T."/>
        </authorList>
    </citation>
    <scope>NUCLEOTIDE SEQUENCE [LARGE SCALE GENOMIC DNA]</scope>
    <source>
        <strain evidence="14 15">JC070</strain>
    </source>
</reference>
<dbReference type="Pfam" id="PF00691">
    <property type="entry name" value="OmpA"/>
    <property type="match status" value="1"/>
</dbReference>